<comment type="caution">
    <text evidence="1">The sequence shown here is derived from an EMBL/GenBank/DDBJ whole genome shotgun (WGS) entry which is preliminary data.</text>
</comment>
<evidence type="ECO:0000313" key="1">
    <source>
        <dbReference type="EMBL" id="MDR7306925.1"/>
    </source>
</evidence>
<organism evidence="1 2">
    <name type="scientific">Rhodoferax saidenbachensis</name>
    <dbReference type="NCBI Taxonomy" id="1484693"/>
    <lineage>
        <taxon>Bacteria</taxon>
        <taxon>Pseudomonadati</taxon>
        <taxon>Pseudomonadota</taxon>
        <taxon>Betaproteobacteria</taxon>
        <taxon>Burkholderiales</taxon>
        <taxon>Comamonadaceae</taxon>
        <taxon>Rhodoferax</taxon>
    </lineage>
</organism>
<protein>
    <submittedName>
        <fullName evidence="1">Uncharacterized protein</fullName>
    </submittedName>
</protein>
<gene>
    <name evidence="1" type="ORF">J2X15_002211</name>
</gene>
<accession>A0ABU1ZPW4</accession>
<proteinExistence type="predicted"/>
<name>A0ABU1ZPW4_9BURK</name>
<dbReference type="EMBL" id="JAVDXO010000004">
    <property type="protein sequence ID" value="MDR7306925.1"/>
    <property type="molecule type" value="Genomic_DNA"/>
</dbReference>
<keyword evidence="2" id="KW-1185">Reference proteome</keyword>
<reference evidence="1 2" key="1">
    <citation type="submission" date="2023-07" db="EMBL/GenBank/DDBJ databases">
        <title>Sorghum-associated microbial communities from plants grown in Nebraska, USA.</title>
        <authorList>
            <person name="Schachtman D."/>
        </authorList>
    </citation>
    <scope>NUCLEOTIDE SEQUENCE [LARGE SCALE GENOMIC DNA]</scope>
    <source>
        <strain evidence="1 2">BE308</strain>
    </source>
</reference>
<dbReference type="Proteomes" id="UP001268089">
    <property type="component" value="Unassembled WGS sequence"/>
</dbReference>
<sequence length="39" mass="4528">MTLPAPETPLIAAQPLWTKTWAVYLELRSMHMLLLEFSQ</sequence>
<evidence type="ECO:0000313" key="2">
    <source>
        <dbReference type="Proteomes" id="UP001268089"/>
    </source>
</evidence>